<dbReference type="Pfam" id="PF00293">
    <property type="entry name" value="NUDIX"/>
    <property type="match status" value="1"/>
</dbReference>
<dbReference type="PRINTS" id="PR00502">
    <property type="entry name" value="NUDIXFAMILY"/>
</dbReference>
<dbReference type="Gene3D" id="3.90.79.10">
    <property type="entry name" value="Nucleoside Triphosphate Pyrophosphohydrolase"/>
    <property type="match status" value="1"/>
</dbReference>
<protein>
    <submittedName>
        <fullName evidence="5">RNA pyrophosphohydrolase</fullName>
    </submittedName>
</protein>
<dbReference type="RefSeq" id="WP_126153139.1">
    <property type="nucleotide sequence ID" value="NZ_UZWE01000021.1"/>
</dbReference>
<evidence type="ECO:0000256" key="2">
    <source>
        <dbReference type="ARBA" id="ARBA00022801"/>
    </source>
</evidence>
<evidence type="ECO:0000313" key="5">
    <source>
        <dbReference type="EMBL" id="VDS07433.1"/>
    </source>
</evidence>
<evidence type="ECO:0000256" key="1">
    <source>
        <dbReference type="ARBA" id="ARBA00001946"/>
    </source>
</evidence>
<evidence type="ECO:0000313" key="6">
    <source>
        <dbReference type="Proteomes" id="UP000270743"/>
    </source>
</evidence>
<dbReference type="PANTHER" id="PTHR21340">
    <property type="entry name" value="DIADENOSINE 5,5-P1,P4-TETRAPHOSPHATE PYROPHOSPHOHYDROLASE MUTT"/>
    <property type="match status" value="1"/>
</dbReference>
<accession>A0A3S4DUC0</accession>
<keyword evidence="2 3" id="KW-0378">Hydrolase</keyword>
<dbReference type="PANTHER" id="PTHR21340:SF0">
    <property type="entry name" value="BIS(5'-NUCLEOSYL)-TETRAPHOSPHATASE [ASYMMETRICAL]"/>
    <property type="match status" value="1"/>
</dbReference>
<dbReference type="EMBL" id="UZWE01000021">
    <property type="protein sequence ID" value="VDS07433.1"/>
    <property type="molecule type" value="Genomic_DNA"/>
</dbReference>
<feature type="domain" description="Nudix hydrolase" evidence="4">
    <location>
        <begin position="16"/>
        <end position="145"/>
    </location>
</feature>
<dbReference type="InterPro" id="IPR000086">
    <property type="entry name" value="NUDIX_hydrolase_dom"/>
</dbReference>
<sequence length="147" mass="16641">MIPRYGHVPRPGRRHRLRPGAYALLIRDGLLLLTHQSGPEPEYQLPGGGIDPGETGLRALHREVFEETGWTIGDARRLGAYRRFAFMPDYGWWAEKLCHVWVARPTLRLSAPTEPHHSAHWATPRAAMGLLADPGARAFLARFRHLI</sequence>
<dbReference type="AlphaFoldDB" id="A0A3S4DUC0"/>
<comment type="cofactor">
    <cofactor evidence="1">
        <name>Mg(2+)</name>
        <dbReference type="ChEBI" id="CHEBI:18420"/>
    </cofactor>
</comment>
<dbReference type="Proteomes" id="UP000270743">
    <property type="component" value="Unassembled WGS sequence"/>
</dbReference>
<reference evidence="5 6" key="1">
    <citation type="submission" date="2018-12" db="EMBL/GenBank/DDBJ databases">
        <authorList>
            <person name="Criscuolo A."/>
        </authorList>
    </citation>
    <scope>NUCLEOTIDE SEQUENCE [LARGE SCALE GENOMIC DNA]</scope>
    <source>
        <strain evidence="5">ACIP1116241</strain>
    </source>
</reference>
<dbReference type="PROSITE" id="PS51462">
    <property type="entry name" value="NUDIX"/>
    <property type="match status" value="1"/>
</dbReference>
<evidence type="ECO:0000259" key="4">
    <source>
        <dbReference type="PROSITE" id="PS51462"/>
    </source>
</evidence>
<dbReference type="PROSITE" id="PS00893">
    <property type="entry name" value="NUDIX_BOX"/>
    <property type="match status" value="1"/>
</dbReference>
<organism evidence="5 6">
    <name type="scientific">Paracoccus haematequi</name>
    <dbReference type="NCBI Taxonomy" id="2491866"/>
    <lineage>
        <taxon>Bacteria</taxon>
        <taxon>Pseudomonadati</taxon>
        <taxon>Pseudomonadota</taxon>
        <taxon>Alphaproteobacteria</taxon>
        <taxon>Rhodobacterales</taxon>
        <taxon>Paracoccaceae</taxon>
        <taxon>Paracoccus</taxon>
    </lineage>
</organism>
<gene>
    <name evidence="5" type="ORF">PARHAE_00609</name>
</gene>
<name>A0A3S4DUC0_9RHOB</name>
<dbReference type="InterPro" id="IPR015797">
    <property type="entry name" value="NUDIX_hydrolase-like_dom_sf"/>
</dbReference>
<proteinExistence type="inferred from homology"/>
<dbReference type="GO" id="GO:0006167">
    <property type="term" value="P:AMP biosynthetic process"/>
    <property type="evidence" value="ECO:0007669"/>
    <property type="project" value="TreeGrafter"/>
</dbReference>
<keyword evidence="6" id="KW-1185">Reference proteome</keyword>
<dbReference type="InterPro" id="IPR051325">
    <property type="entry name" value="Nudix_hydrolase_domain"/>
</dbReference>
<evidence type="ECO:0000256" key="3">
    <source>
        <dbReference type="RuleBase" id="RU003476"/>
    </source>
</evidence>
<dbReference type="InterPro" id="IPR020084">
    <property type="entry name" value="NUDIX_hydrolase_CS"/>
</dbReference>
<dbReference type="SUPFAM" id="SSF55811">
    <property type="entry name" value="Nudix"/>
    <property type="match status" value="1"/>
</dbReference>
<dbReference type="GO" id="GO:0004081">
    <property type="term" value="F:bis(5'-nucleosyl)-tetraphosphatase (asymmetrical) activity"/>
    <property type="evidence" value="ECO:0007669"/>
    <property type="project" value="TreeGrafter"/>
</dbReference>
<dbReference type="InterPro" id="IPR020476">
    <property type="entry name" value="Nudix_hydrolase"/>
</dbReference>
<dbReference type="GO" id="GO:0006754">
    <property type="term" value="P:ATP biosynthetic process"/>
    <property type="evidence" value="ECO:0007669"/>
    <property type="project" value="TreeGrafter"/>
</dbReference>
<dbReference type="OrthoDB" id="9816040at2"/>
<comment type="similarity">
    <text evidence="3">Belongs to the Nudix hydrolase family.</text>
</comment>